<evidence type="ECO:0000313" key="2">
    <source>
        <dbReference type="Proteomes" id="UP000366819"/>
    </source>
</evidence>
<dbReference type="OrthoDB" id="8943675at2"/>
<sequence length="134" mass="13964">MAKIYQAASTDANDQGKCTIRIVGDGLTNVSQAYVIDAASKKIPASIVTLHSDSCLDCQYPMAGATPGTAQIHLIADGKEATFTATPQASDLTQKASQFGSTRSAAGASFFVSSTDNTNEFLLPNPGTPDFKID</sequence>
<keyword evidence="2" id="KW-1185">Reference proteome</keyword>
<dbReference type="RefSeq" id="WP_150576599.1">
    <property type="nucleotide sequence ID" value="NZ_CABPSN010000004.1"/>
</dbReference>
<dbReference type="Proteomes" id="UP000366819">
    <property type="component" value="Unassembled WGS sequence"/>
</dbReference>
<proteinExistence type="predicted"/>
<dbReference type="AlphaFoldDB" id="A0A5E4W4V6"/>
<accession>A0A5E4W4V6</accession>
<gene>
    <name evidence="1" type="ORF">PAQ31011_03044</name>
</gene>
<organism evidence="1 2">
    <name type="scientific">Pandoraea aquatica</name>
    <dbReference type="NCBI Taxonomy" id="2508290"/>
    <lineage>
        <taxon>Bacteria</taxon>
        <taxon>Pseudomonadati</taxon>
        <taxon>Pseudomonadota</taxon>
        <taxon>Betaproteobacteria</taxon>
        <taxon>Burkholderiales</taxon>
        <taxon>Burkholderiaceae</taxon>
        <taxon>Pandoraea</taxon>
    </lineage>
</organism>
<reference evidence="1 2" key="1">
    <citation type="submission" date="2019-08" db="EMBL/GenBank/DDBJ databases">
        <authorList>
            <person name="Peeters C."/>
        </authorList>
    </citation>
    <scope>NUCLEOTIDE SEQUENCE [LARGE SCALE GENOMIC DNA]</scope>
    <source>
        <strain evidence="1 2">LMG 31011</strain>
    </source>
</reference>
<evidence type="ECO:0000313" key="1">
    <source>
        <dbReference type="EMBL" id="VVE18899.1"/>
    </source>
</evidence>
<protein>
    <recommendedName>
        <fullName evidence="3">IPT/TIG domain-containing protein</fullName>
    </recommendedName>
</protein>
<dbReference type="EMBL" id="CABPSN010000004">
    <property type="protein sequence ID" value="VVE18899.1"/>
    <property type="molecule type" value="Genomic_DNA"/>
</dbReference>
<name>A0A5E4W4V6_9BURK</name>
<evidence type="ECO:0008006" key="3">
    <source>
        <dbReference type="Google" id="ProtNLM"/>
    </source>
</evidence>